<dbReference type="Proteomes" id="UP000239550">
    <property type="component" value="Unassembled WGS sequence"/>
</dbReference>
<dbReference type="Pfam" id="PF13362">
    <property type="entry name" value="Toprim_3"/>
    <property type="match status" value="1"/>
</dbReference>
<accession>A0A2S8PVQ7</accession>
<dbReference type="SMART" id="SM00778">
    <property type="entry name" value="Prim_Zn_Ribbon"/>
    <property type="match status" value="1"/>
</dbReference>
<comment type="caution">
    <text evidence="2">The sequence shown here is derived from an EMBL/GenBank/DDBJ whole genome shotgun (WGS) entry which is preliminary data.</text>
</comment>
<sequence>MRTVEVVKGRWPEIFEYYDLPPVTGKKHYAGECPACKRKGKYRCDDKNGTGSWICSCGAGDGWKLLELTQGKDFKTLAREIDSLIGNSYNYKRGHDKQPQQETQATRVKVISKFSALPPLKDTPAQRYLFSRGIFELPVGHIRFNADEKTPFGKKQAVWSIATDDKGAGCYLHRTVLDGEKKADFDGNKRMLKLQEDNYLNFANSIAIRMFPVSSTLGIAEGIETALSCKQIYGCNTWSTLNAGFLRKFRAPKGVKHLIIFADRDSNGTGLAAAFECGNKNILSNNDVELVSIRWPETGDFNDMLINGAKVFQEQLQR</sequence>
<dbReference type="Pfam" id="PF08273">
    <property type="entry name" value="Zn_Ribbon_Prim"/>
    <property type="match status" value="1"/>
</dbReference>
<proteinExistence type="predicted"/>
<dbReference type="InterPro" id="IPR034154">
    <property type="entry name" value="TOPRIM_DnaG/twinkle"/>
</dbReference>
<dbReference type="InterPro" id="IPR055570">
    <property type="entry name" value="DUF7146"/>
</dbReference>
<dbReference type="GO" id="GO:0008270">
    <property type="term" value="F:zinc ion binding"/>
    <property type="evidence" value="ECO:0007669"/>
    <property type="project" value="InterPro"/>
</dbReference>
<dbReference type="CDD" id="cd01029">
    <property type="entry name" value="TOPRIM_primases"/>
    <property type="match status" value="1"/>
</dbReference>
<dbReference type="Pfam" id="PF23639">
    <property type="entry name" value="DUF7146"/>
    <property type="match status" value="1"/>
</dbReference>
<gene>
    <name evidence="2" type="ORF">C6H66_21130</name>
</gene>
<evidence type="ECO:0000313" key="2">
    <source>
        <dbReference type="EMBL" id="PQQ22993.1"/>
    </source>
</evidence>
<dbReference type="EMBL" id="PUWT01000069">
    <property type="protein sequence ID" value="PQQ22993.1"/>
    <property type="molecule type" value="Genomic_DNA"/>
</dbReference>
<evidence type="ECO:0000259" key="1">
    <source>
        <dbReference type="SMART" id="SM00778"/>
    </source>
</evidence>
<evidence type="ECO:0000313" key="3">
    <source>
        <dbReference type="Proteomes" id="UP000239550"/>
    </source>
</evidence>
<dbReference type="SUPFAM" id="SSF57783">
    <property type="entry name" value="Zinc beta-ribbon"/>
    <property type="match status" value="1"/>
</dbReference>
<dbReference type="AlphaFoldDB" id="A0A2S8PVQ7"/>
<keyword evidence="3" id="KW-1185">Reference proteome</keyword>
<dbReference type="RefSeq" id="WP_105396635.1">
    <property type="nucleotide sequence ID" value="NZ_CAWNTA010000137.1"/>
</dbReference>
<dbReference type="InterPro" id="IPR006171">
    <property type="entry name" value="TOPRIM_dom"/>
</dbReference>
<dbReference type="GO" id="GO:0004386">
    <property type="term" value="F:helicase activity"/>
    <property type="evidence" value="ECO:0007669"/>
    <property type="project" value="InterPro"/>
</dbReference>
<protein>
    <submittedName>
        <fullName evidence="2">DNA primase</fullName>
    </submittedName>
</protein>
<dbReference type="InterPro" id="IPR013237">
    <property type="entry name" value="Phage_T7_Gp4_N"/>
</dbReference>
<organism evidence="2 3">
    <name type="scientific">Photorhabdus hindustanensis</name>
    <dbReference type="NCBI Taxonomy" id="2918802"/>
    <lineage>
        <taxon>Bacteria</taxon>
        <taxon>Pseudomonadati</taxon>
        <taxon>Pseudomonadota</taxon>
        <taxon>Gammaproteobacteria</taxon>
        <taxon>Enterobacterales</taxon>
        <taxon>Morganellaceae</taxon>
        <taxon>Photorhabdus</taxon>
    </lineage>
</organism>
<name>A0A2S8PVQ7_9GAMM</name>
<reference evidence="2 3" key="1">
    <citation type="submission" date="2018-02" db="EMBL/GenBank/DDBJ databases">
        <title>Five New Genomes of Indian Photorhabdus Isolates TSA.</title>
        <authorList>
            <person name="Dubay B."/>
            <person name="Somvanshi V.S."/>
        </authorList>
    </citation>
    <scope>NUCLEOTIDE SEQUENCE [LARGE SCALE GENOMIC DNA]</scope>
    <source>
        <strain evidence="2 3">H1</strain>
    </source>
</reference>
<feature type="domain" description="DNA primase/helicase Gp4 N-terminal Bacteriophage T7-like" evidence="1">
    <location>
        <begin position="28"/>
        <end position="63"/>
    </location>
</feature>